<protein>
    <recommendedName>
        <fullName evidence="2">HTH cro/C1-type domain-containing protein</fullName>
    </recommendedName>
</protein>
<accession>X1H9U5</accession>
<evidence type="ECO:0008006" key="2">
    <source>
        <dbReference type="Google" id="ProtNLM"/>
    </source>
</evidence>
<dbReference type="AlphaFoldDB" id="X1H9U5"/>
<reference evidence="1" key="1">
    <citation type="journal article" date="2014" name="Front. Microbiol.">
        <title>High frequency of phylogenetically diverse reductive dehalogenase-homologous genes in deep subseafloor sedimentary metagenomes.</title>
        <authorList>
            <person name="Kawai M."/>
            <person name="Futagami T."/>
            <person name="Toyoda A."/>
            <person name="Takaki Y."/>
            <person name="Nishi S."/>
            <person name="Hori S."/>
            <person name="Arai W."/>
            <person name="Tsubouchi T."/>
            <person name="Morono Y."/>
            <person name="Uchiyama I."/>
            <person name="Ito T."/>
            <person name="Fujiyama A."/>
            <person name="Inagaki F."/>
            <person name="Takami H."/>
        </authorList>
    </citation>
    <scope>NUCLEOTIDE SEQUENCE</scope>
    <source>
        <strain evidence="1">Expedition CK06-06</strain>
    </source>
</reference>
<gene>
    <name evidence="1" type="ORF">S03H2_16615</name>
</gene>
<name>X1H9U5_9ZZZZ</name>
<dbReference type="EMBL" id="BARU01008501">
    <property type="protein sequence ID" value="GAH42083.1"/>
    <property type="molecule type" value="Genomic_DNA"/>
</dbReference>
<comment type="caution">
    <text evidence="1">The sequence shown here is derived from an EMBL/GenBank/DDBJ whole genome shotgun (WGS) entry which is preliminary data.</text>
</comment>
<organism evidence="1">
    <name type="scientific">marine sediment metagenome</name>
    <dbReference type="NCBI Taxonomy" id="412755"/>
    <lineage>
        <taxon>unclassified sequences</taxon>
        <taxon>metagenomes</taxon>
        <taxon>ecological metagenomes</taxon>
    </lineage>
</organism>
<proteinExistence type="predicted"/>
<evidence type="ECO:0000313" key="1">
    <source>
        <dbReference type="EMBL" id="GAH42083.1"/>
    </source>
</evidence>
<sequence>MPDKKKSSQKEILKRLDMIISLLQHCLAIQLYRGGLTQQAIGKHLGIATGKANKLLKGITKEE</sequence>